<dbReference type="AlphaFoldDB" id="A0A1G9UDT4"/>
<dbReference type="InterPro" id="IPR052907">
    <property type="entry name" value="Beta-lactamase/esterase"/>
</dbReference>
<dbReference type="eggNOG" id="COG1680">
    <property type="taxonomic scope" value="Bacteria"/>
</dbReference>
<dbReference type="EMBL" id="LT629701">
    <property type="protein sequence ID" value="SDM57864.1"/>
    <property type="molecule type" value="Genomic_DNA"/>
</dbReference>
<gene>
    <name evidence="2" type="ORF">SAMN04489726_2343</name>
</gene>
<keyword evidence="3" id="KW-1185">Reference proteome</keyword>
<dbReference type="PANTHER" id="PTHR43319">
    <property type="entry name" value="BETA-LACTAMASE-RELATED"/>
    <property type="match status" value="1"/>
</dbReference>
<reference evidence="2 3" key="1">
    <citation type="submission" date="2016-10" db="EMBL/GenBank/DDBJ databases">
        <authorList>
            <person name="de Groot N.N."/>
        </authorList>
    </citation>
    <scope>NUCLEOTIDE SEQUENCE [LARGE SCALE GENOMIC DNA]</scope>
    <source>
        <strain evidence="2 3">DSM 44149</strain>
    </source>
</reference>
<evidence type="ECO:0000259" key="1">
    <source>
        <dbReference type="Pfam" id="PF00144"/>
    </source>
</evidence>
<feature type="domain" description="Beta-lactamase-related" evidence="1">
    <location>
        <begin position="33"/>
        <end position="376"/>
    </location>
</feature>
<dbReference type="STRING" id="211114.SAMN04489726_2343"/>
<dbReference type="SUPFAM" id="SSF56601">
    <property type="entry name" value="beta-lactamase/transpeptidase-like"/>
    <property type="match status" value="1"/>
</dbReference>
<accession>A0A1G9UDT4</accession>
<proteinExistence type="predicted"/>
<organism evidence="2 3">
    <name type="scientific">Allokutzneria albata</name>
    <name type="common">Kibdelosporangium albatum</name>
    <dbReference type="NCBI Taxonomy" id="211114"/>
    <lineage>
        <taxon>Bacteria</taxon>
        <taxon>Bacillati</taxon>
        <taxon>Actinomycetota</taxon>
        <taxon>Actinomycetes</taxon>
        <taxon>Pseudonocardiales</taxon>
        <taxon>Pseudonocardiaceae</taxon>
        <taxon>Allokutzneria</taxon>
    </lineage>
</organism>
<name>A0A1G9UDT4_ALLAB</name>
<dbReference type="InterPro" id="IPR001466">
    <property type="entry name" value="Beta-lactam-related"/>
</dbReference>
<protein>
    <submittedName>
        <fullName evidence="2">CubicO group peptidase, beta-lactamase class C family</fullName>
    </submittedName>
</protein>
<sequence length="391" mass="42425">MITDQRSDNLGEVTNQVSGAVARGYENVREAFAAAQAHDEGEAQLAVYRHGELVVDLWTGEENRIGIVMSCTKGLVATCAQMLVERGLLDVDEPVTRYWPEFTAKAVTVRHLLTHTAGLPSFPKEAGLVAADALDWERCVKALGEATPAWEPGSAYAYHPLTYGYLVGEIVRRVAGRSVGEFFRTEIGEPLELDLWIGVPEEQEHRVIPQFSTAQDFKIPAALEFGSRGVRSLVRGFTFAAECMPLLNTREGRAAEIPAMNAVGDAHSLARMYAATIGEVDGVRLLTEESVRQARTPQTDTVSAPSPLNLMRMPFAQRFGLGYELARPGQPMLGSTSFGHSGAGGRLAFADPESGLAVGYTCSNMTWDPMAGADPRWLHWTAALSGQFIAV</sequence>
<dbReference type="Proteomes" id="UP000183376">
    <property type="component" value="Chromosome I"/>
</dbReference>
<evidence type="ECO:0000313" key="3">
    <source>
        <dbReference type="Proteomes" id="UP000183376"/>
    </source>
</evidence>
<dbReference type="PANTHER" id="PTHR43319:SF3">
    <property type="entry name" value="BETA-LACTAMASE-RELATED DOMAIN-CONTAINING PROTEIN"/>
    <property type="match status" value="1"/>
</dbReference>
<dbReference type="Gene3D" id="3.40.710.10">
    <property type="entry name" value="DD-peptidase/beta-lactamase superfamily"/>
    <property type="match status" value="1"/>
</dbReference>
<dbReference type="Pfam" id="PF00144">
    <property type="entry name" value="Beta-lactamase"/>
    <property type="match status" value="1"/>
</dbReference>
<evidence type="ECO:0000313" key="2">
    <source>
        <dbReference type="EMBL" id="SDM57864.1"/>
    </source>
</evidence>
<dbReference type="InterPro" id="IPR012338">
    <property type="entry name" value="Beta-lactam/transpept-like"/>
</dbReference>